<protein>
    <recommendedName>
        <fullName evidence="4">DDE Tnp4 domain-containing protein</fullName>
    </recommendedName>
</protein>
<evidence type="ECO:0000313" key="5">
    <source>
        <dbReference type="EMBL" id="CAF1402518.1"/>
    </source>
</evidence>
<sequence length="100" mass="11265">MDDAHRRGYLPSPSPTRPANFNPPPGYSTGRELADEDKEFNRDINSVQAAIENIHQRLKTYTILGGVYRGAIDNLHKATKIVQVVSTLCNLNLNKHPIRR</sequence>
<feature type="compositionally biased region" description="Pro residues" evidence="3">
    <location>
        <begin position="12"/>
        <end position="26"/>
    </location>
</feature>
<organism evidence="5 6">
    <name type="scientific">Rotaria sordida</name>
    <dbReference type="NCBI Taxonomy" id="392033"/>
    <lineage>
        <taxon>Eukaryota</taxon>
        <taxon>Metazoa</taxon>
        <taxon>Spiralia</taxon>
        <taxon>Gnathifera</taxon>
        <taxon>Rotifera</taxon>
        <taxon>Eurotatoria</taxon>
        <taxon>Bdelloidea</taxon>
        <taxon>Philodinida</taxon>
        <taxon>Philodinidae</taxon>
        <taxon>Rotaria</taxon>
    </lineage>
</organism>
<accession>A0A815KXV7</accession>
<reference evidence="5" key="1">
    <citation type="submission" date="2021-02" db="EMBL/GenBank/DDBJ databases">
        <authorList>
            <person name="Nowell W R."/>
        </authorList>
    </citation>
    <scope>NUCLEOTIDE SEQUENCE</scope>
</reference>
<evidence type="ECO:0000256" key="3">
    <source>
        <dbReference type="SAM" id="MobiDB-lite"/>
    </source>
</evidence>
<dbReference type="Proteomes" id="UP000663889">
    <property type="component" value="Unassembled WGS sequence"/>
</dbReference>
<evidence type="ECO:0000256" key="2">
    <source>
        <dbReference type="ARBA" id="ARBA00022723"/>
    </source>
</evidence>
<name>A0A815KXV7_9BILA</name>
<dbReference type="EMBL" id="CAJNOU010003657">
    <property type="protein sequence ID" value="CAF1402518.1"/>
    <property type="molecule type" value="Genomic_DNA"/>
</dbReference>
<dbReference type="Pfam" id="PF13359">
    <property type="entry name" value="DDE_Tnp_4"/>
    <property type="match status" value="1"/>
</dbReference>
<comment type="caution">
    <text evidence="5">The sequence shown here is derived from an EMBL/GenBank/DDBJ whole genome shotgun (WGS) entry which is preliminary data.</text>
</comment>
<evidence type="ECO:0000259" key="4">
    <source>
        <dbReference type="Pfam" id="PF13359"/>
    </source>
</evidence>
<dbReference type="InterPro" id="IPR027806">
    <property type="entry name" value="HARBI1_dom"/>
</dbReference>
<proteinExistence type="predicted"/>
<dbReference type="AlphaFoldDB" id="A0A815KXV7"/>
<feature type="region of interest" description="Disordered" evidence="3">
    <location>
        <begin position="1"/>
        <end position="32"/>
    </location>
</feature>
<evidence type="ECO:0000313" key="6">
    <source>
        <dbReference type="Proteomes" id="UP000663889"/>
    </source>
</evidence>
<feature type="domain" description="DDE Tnp4" evidence="4">
    <location>
        <begin position="28"/>
        <end position="90"/>
    </location>
</feature>
<comment type="cofactor">
    <cofactor evidence="1">
        <name>a divalent metal cation</name>
        <dbReference type="ChEBI" id="CHEBI:60240"/>
    </cofactor>
</comment>
<gene>
    <name evidence="5" type="ORF">SEV965_LOCUS31517</name>
</gene>
<dbReference type="GO" id="GO:0046872">
    <property type="term" value="F:metal ion binding"/>
    <property type="evidence" value="ECO:0007669"/>
    <property type="project" value="UniProtKB-KW"/>
</dbReference>
<keyword evidence="2" id="KW-0479">Metal-binding</keyword>
<evidence type="ECO:0000256" key="1">
    <source>
        <dbReference type="ARBA" id="ARBA00001968"/>
    </source>
</evidence>